<keyword evidence="2" id="KW-1185">Reference proteome</keyword>
<protein>
    <submittedName>
        <fullName evidence="1">Uncharacterized protein</fullName>
    </submittedName>
</protein>
<comment type="caution">
    <text evidence="1">The sequence shown here is derived from an EMBL/GenBank/DDBJ whole genome shotgun (WGS) entry which is preliminary data.</text>
</comment>
<reference evidence="1 2" key="2">
    <citation type="journal article" date="2019" name="G3 (Bethesda)">
        <title>Hybrid Assembly of the Genome of the Entomopathogenic Nematode Steinernema carpocapsae Identifies the X-Chromosome.</title>
        <authorList>
            <person name="Serra L."/>
            <person name="Macchietto M."/>
            <person name="Macias-Munoz A."/>
            <person name="McGill C.J."/>
            <person name="Rodriguez I.M."/>
            <person name="Rodriguez B."/>
            <person name="Murad R."/>
            <person name="Mortazavi A."/>
        </authorList>
    </citation>
    <scope>NUCLEOTIDE SEQUENCE [LARGE SCALE GENOMIC DNA]</scope>
    <source>
        <strain evidence="1 2">ALL</strain>
    </source>
</reference>
<sequence length="83" mass="9093">MGLKCLKSITEAAAPSELILETVLEQVPSLACRAELQEGQKIPIEFGSWANPQPKTANFLAGSFLEHTWTFGSKIMKLWTNSG</sequence>
<dbReference type="Proteomes" id="UP000298663">
    <property type="component" value="Unassembled WGS sequence"/>
</dbReference>
<proteinExistence type="predicted"/>
<accession>A0A4U5MSJ4</accession>
<name>A0A4U5MSJ4_STECR</name>
<dbReference type="AlphaFoldDB" id="A0A4U5MSJ4"/>
<evidence type="ECO:0000313" key="2">
    <source>
        <dbReference type="Proteomes" id="UP000298663"/>
    </source>
</evidence>
<gene>
    <name evidence="1" type="ORF">L596_020061</name>
</gene>
<organism evidence="1 2">
    <name type="scientific">Steinernema carpocapsae</name>
    <name type="common">Entomopathogenic nematode</name>
    <dbReference type="NCBI Taxonomy" id="34508"/>
    <lineage>
        <taxon>Eukaryota</taxon>
        <taxon>Metazoa</taxon>
        <taxon>Ecdysozoa</taxon>
        <taxon>Nematoda</taxon>
        <taxon>Chromadorea</taxon>
        <taxon>Rhabditida</taxon>
        <taxon>Tylenchina</taxon>
        <taxon>Panagrolaimomorpha</taxon>
        <taxon>Strongyloidoidea</taxon>
        <taxon>Steinernematidae</taxon>
        <taxon>Steinernema</taxon>
    </lineage>
</organism>
<reference evidence="1 2" key="1">
    <citation type="journal article" date="2015" name="Genome Biol.">
        <title>Comparative genomics of Steinernema reveals deeply conserved gene regulatory networks.</title>
        <authorList>
            <person name="Dillman A.R."/>
            <person name="Macchietto M."/>
            <person name="Porter C.F."/>
            <person name="Rogers A."/>
            <person name="Williams B."/>
            <person name="Antoshechkin I."/>
            <person name="Lee M.M."/>
            <person name="Goodwin Z."/>
            <person name="Lu X."/>
            <person name="Lewis E.E."/>
            <person name="Goodrich-Blair H."/>
            <person name="Stock S.P."/>
            <person name="Adams B.J."/>
            <person name="Sternberg P.W."/>
            <person name="Mortazavi A."/>
        </authorList>
    </citation>
    <scope>NUCLEOTIDE SEQUENCE [LARGE SCALE GENOMIC DNA]</scope>
    <source>
        <strain evidence="1 2">ALL</strain>
    </source>
</reference>
<evidence type="ECO:0000313" key="1">
    <source>
        <dbReference type="EMBL" id="TKR72644.1"/>
    </source>
</evidence>
<dbReference type="EMBL" id="AZBU02000006">
    <property type="protein sequence ID" value="TKR72644.1"/>
    <property type="molecule type" value="Genomic_DNA"/>
</dbReference>